<dbReference type="AlphaFoldDB" id="A0A7W2YHT9"/>
<dbReference type="InterPro" id="IPR019587">
    <property type="entry name" value="Polyketide_cyclase/dehydratase"/>
</dbReference>
<dbReference type="Pfam" id="PF10604">
    <property type="entry name" value="Polyketide_cyc2"/>
    <property type="match status" value="1"/>
</dbReference>
<dbReference type="CDD" id="cd07821">
    <property type="entry name" value="PYR_PYL_RCAR_like"/>
    <property type="match status" value="1"/>
</dbReference>
<sequence>MVEVKVERELSVSADKAWALISDFGDISWAPGMDKVVVTGEGPGMVRSIYMPGDTPPIDERLEVLDHEKKLMEYTIPGPSPMPVSDYRASAQVLALDENRCLIDWRCRAQEVGVSSEEAEAIIAGFYNQLIDWIAAALKQR</sequence>
<accession>A0A7W2YHT9</accession>
<dbReference type="EMBL" id="JACFXU010000013">
    <property type="protein sequence ID" value="MBA6411786.1"/>
    <property type="molecule type" value="Genomic_DNA"/>
</dbReference>
<dbReference type="RefSeq" id="WP_182168643.1">
    <property type="nucleotide sequence ID" value="NZ_JACFXU010000013.1"/>
</dbReference>
<comment type="caution">
    <text evidence="1">The sequence shown here is derived from an EMBL/GenBank/DDBJ whole genome shotgun (WGS) entry which is preliminary data.</text>
</comment>
<evidence type="ECO:0000313" key="1">
    <source>
        <dbReference type="EMBL" id="MBA6411786.1"/>
    </source>
</evidence>
<name>A0A7W2YHT9_9GAMM</name>
<evidence type="ECO:0000313" key="2">
    <source>
        <dbReference type="Proteomes" id="UP000539350"/>
    </source>
</evidence>
<keyword evidence="2" id="KW-1185">Reference proteome</keyword>
<dbReference type="PANTHER" id="PTHR33789:SF5">
    <property type="entry name" value="BET V I_MAJOR LATEX PROTEIN DOMAIN-CONTAINING PROTEIN"/>
    <property type="match status" value="1"/>
</dbReference>
<dbReference type="SUPFAM" id="SSF55961">
    <property type="entry name" value="Bet v1-like"/>
    <property type="match status" value="1"/>
</dbReference>
<dbReference type="InterPro" id="IPR023393">
    <property type="entry name" value="START-like_dom_sf"/>
</dbReference>
<dbReference type="InterPro" id="IPR053249">
    <property type="entry name" value="LFS"/>
</dbReference>
<reference evidence="1 2" key="1">
    <citation type="submission" date="2020-07" db="EMBL/GenBank/DDBJ databases">
        <title>Halieaceae bacterium, F7430, whole genome shotgun sequencing project.</title>
        <authorList>
            <person name="Jiang S."/>
            <person name="Liu Z.W."/>
            <person name="Du Z.J."/>
        </authorList>
    </citation>
    <scope>NUCLEOTIDE SEQUENCE [LARGE SCALE GENOMIC DNA]</scope>
    <source>
        <strain evidence="1 2">F7430</strain>
    </source>
</reference>
<gene>
    <name evidence="1" type="ORF">H2508_01515</name>
</gene>
<dbReference type="PANTHER" id="PTHR33789">
    <property type="entry name" value="LACHRYMATORY-FACTOR SYNTHASE"/>
    <property type="match status" value="1"/>
</dbReference>
<dbReference type="Gene3D" id="3.30.530.20">
    <property type="match status" value="1"/>
</dbReference>
<protein>
    <submittedName>
        <fullName evidence="1">SRPBCC family protein</fullName>
    </submittedName>
</protein>
<proteinExistence type="predicted"/>
<organism evidence="1 2">
    <name type="scientific">Sediminihaliea albiluteola</name>
    <dbReference type="NCBI Taxonomy" id="2758564"/>
    <lineage>
        <taxon>Bacteria</taxon>
        <taxon>Pseudomonadati</taxon>
        <taxon>Pseudomonadota</taxon>
        <taxon>Gammaproteobacteria</taxon>
        <taxon>Cellvibrionales</taxon>
        <taxon>Halieaceae</taxon>
        <taxon>Sediminihaliea</taxon>
    </lineage>
</organism>
<dbReference type="Proteomes" id="UP000539350">
    <property type="component" value="Unassembled WGS sequence"/>
</dbReference>